<evidence type="ECO:0000313" key="3">
    <source>
        <dbReference type="Proteomes" id="UP001140949"/>
    </source>
</evidence>
<sequence>MASRVVSGNVSRRFGSSPGGSPPAERCWPRRRRRPRTSTSRKLSKRS</sequence>
<dbReference type="EMBL" id="JANAVB010008794">
    <property type="protein sequence ID" value="KAJ6841366.1"/>
    <property type="molecule type" value="Genomic_DNA"/>
</dbReference>
<evidence type="ECO:0000256" key="1">
    <source>
        <dbReference type="SAM" id="MobiDB-lite"/>
    </source>
</evidence>
<protein>
    <submittedName>
        <fullName evidence="2">Uncharacterized protein</fullName>
    </submittedName>
</protein>
<organism evidence="2 3">
    <name type="scientific">Iris pallida</name>
    <name type="common">Sweet iris</name>
    <dbReference type="NCBI Taxonomy" id="29817"/>
    <lineage>
        <taxon>Eukaryota</taxon>
        <taxon>Viridiplantae</taxon>
        <taxon>Streptophyta</taxon>
        <taxon>Embryophyta</taxon>
        <taxon>Tracheophyta</taxon>
        <taxon>Spermatophyta</taxon>
        <taxon>Magnoliopsida</taxon>
        <taxon>Liliopsida</taxon>
        <taxon>Asparagales</taxon>
        <taxon>Iridaceae</taxon>
        <taxon>Iridoideae</taxon>
        <taxon>Irideae</taxon>
        <taxon>Iris</taxon>
    </lineage>
</organism>
<evidence type="ECO:0000313" key="2">
    <source>
        <dbReference type="EMBL" id="KAJ6841366.1"/>
    </source>
</evidence>
<dbReference type="Proteomes" id="UP001140949">
    <property type="component" value="Unassembled WGS sequence"/>
</dbReference>
<feature type="region of interest" description="Disordered" evidence="1">
    <location>
        <begin position="1"/>
        <end position="47"/>
    </location>
</feature>
<name>A0AAX6HJZ6_IRIPA</name>
<gene>
    <name evidence="2" type="ORF">M6B38_307085</name>
</gene>
<reference evidence="2" key="2">
    <citation type="submission" date="2023-04" db="EMBL/GenBank/DDBJ databases">
        <authorList>
            <person name="Bruccoleri R.E."/>
            <person name="Oakeley E.J."/>
            <person name="Faust A.-M."/>
            <person name="Dessus-Babus S."/>
            <person name="Altorfer M."/>
            <person name="Burckhardt D."/>
            <person name="Oertli M."/>
            <person name="Naumann U."/>
            <person name="Petersen F."/>
            <person name="Wong J."/>
        </authorList>
    </citation>
    <scope>NUCLEOTIDE SEQUENCE</scope>
    <source>
        <strain evidence="2">GSM-AAB239-AS_SAM_17_03QT</strain>
        <tissue evidence="2">Leaf</tissue>
    </source>
</reference>
<accession>A0AAX6HJZ6</accession>
<comment type="caution">
    <text evidence="2">The sequence shown here is derived from an EMBL/GenBank/DDBJ whole genome shotgun (WGS) entry which is preliminary data.</text>
</comment>
<reference evidence="2" key="1">
    <citation type="journal article" date="2023" name="GigaByte">
        <title>Genome assembly of the bearded iris, Iris pallida Lam.</title>
        <authorList>
            <person name="Bruccoleri R.E."/>
            <person name="Oakeley E.J."/>
            <person name="Faust A.M.E."/>
            <person name="Altorfer M."/>
            <person name="Dessus-Babus S."/>
            <person name="Burckhardt D."/>
            <person name="Oertli M."/>
            <person name="Naumann U."/>
            <person name="Petersen F."/>
            <person name="Wong J."/>
        </authorList>
    </citation>
    <scope>NUCLEOTIDE SEQUENCE</scope>
    <source>
        <strain evidence="2">GSM-AAB239-AS_SAM_17_03QT</strain>
    </source>
</reference>
<keyword evidence="3" id="KW-1185">Reference proteome</keyword>
<dbReference type="AlphaFoldDB" id="A0AAX6HJZ6"/>
<proteinExistence type="predicted"/>
<feature type="compositionally biased region" description="Polar residues" evidence="1">
    <location>
        <begin position="1"/>
        <end position="10"/>
    </location>
</feature>